<organism evidence="6 7">
    <name type="scientific">Candidatus Cohnella colombiensis</name>
    <dbReference type="NCBI Taxonomy" id="3121368"/>
    <lineage>
        <taxon>Bacteria</taxon>
        <taxon>Bacillati</taxon>
        <taxon>Bacillota</taxon>
        <taxon>Bacilli</taxon>
        <taxon>Bacillales</taxon>
        <taxon>Paenibacillaceae</taxon>
        <taxon>Cohnella</taxon>
    </lineage>
</organism>
<proteinExistence type="inferred from homology"/>
<feature type="domain" description="ABC transporter" evidence="5">
    <location>
        <begin position="4"/>
        <end position="229"/>
    </location>
</feature>
<dbReference type="SMART" id="SM00382">
    <property type="entry name" value="AAA"/>
    <property type="match status" value="1"/>
</dbReference>
<gene>
    <name evidence="6" type="ORF">P0Y55_07790</name>
</gene>
<dbReference type="Pfam" id="PF00005">
    <property type="entry name" value="ABC_tran"/>
    <property type="match status" value="1"/>
</dbReference>
<accession>A0AA95F0B3</accession>
<evidence type="ECO:0000256" key="1">
    <source>
        <dbReference type="ARBA" id="ARBA00005417"/>
    </source>
</evidence>
<protein>
    <submittedName>
        <fullName evidence="6">ABC transporter ATP-binding protein</fullName>
    </submittedName>
</protein>
<keyword evidence="3" id="KW-0547">Nucleotide-binding</keyword>
<sequence>MSYIQINNLTKDYGDGRGIFDLNLEIEKGEVFGFVGTNGAGKTTTIRHMMGFLKPQNGTVTINGMNGWTDAAEIKKLIGYIPGEIAFPDAPTGTEFLKRQAELLGLTDMSYAESIIKMLQLDPTANLKRMSKGMKQKTAIVAALMADPDILILDEPTTGLDPLMRAEFVKLLNEEKRKGKTIFMSSHMFEEVEHTCDKVALIKGGKLIAVKRTSEVRRSENKQYKIEFITHADYVRFLSEPFKITTKRDNQNQVFIQINDADINLLFRTLTGYPIKFIKEIKYTLESYFKGIYEEDKVHA</sequence>
<keyword evidence="2" id="KW-0813">Transport</keyword>
<dbReference type="CDD" id="cd03230">
    <property type="entry name" value="ABC_DR_subfamily_A"/>
    <property type="match status" value="1"/>
</dbReference>
<evidence type="ECO:0000256" key="2">
    <source>
        <dbReference type="ARBA" id="ARBA00022448"/>
    </source>
</evidence>
<dbReference type="Gene3D" id="3.40.50.300">
    <property type="entry name" value="P-loop containing nucleotide triphosphate hydrolases"/>
    <property type="match status" value="1"/>
</dbReference>
<name>A0AA95F0B3_9BACL</name>
<dbReference type="InterPro" id="IPR003593">
    <property type="entry name" value="AAA+_ATPase"/>
</dbReference>
<evidence type="ECO:0000256" key="4">
    <source>
        <dbReference type="ARBA" id="ARBA00022840"/>
    </source>
</evidence>
<evidence type="ECO:0000259" key="5">
    <source>
        <dbReference type="PROSITE" id="PS50893"/>
    </source>
</evidence>
<dbReference type="PANTHER" id="PTHR42711:SF5">
    <property type="entry name" value="ABC TRANSPORTER ATP-BINDING PROTEIN NATA"/>
    <property type="match status" value="1"/>
</dbReference>
<comment type="similarity">
    <text evidence="1">Belongs to the ABC transporter superfamily.</text>
</comment>
<dbReference type="SUPFAM" id="SSF52540">
    <property type="entry name" value="P-loop containing nucleoside triphosphate hydrolases"/>
    <property type="match status" value="1"/>
</dbReference>
<dbReference type="InterPro" id="IPR027417">
    <property type="entry name" value="P-loop_NTPase"/>
</dbReference>
<dbReference type="GO" id="GO:0016887">
    <property type="term" value="F:ATP hydrolysis activity"/>
    <property type="evidence" value="ECO:0007669"/>
    <property type="project" value="InterPro"/>
</dbReference>
<evidence type="ECO:0000313" key="7">
    <source>
        <dbReference type="Proteomes" id="UP001178662"/>
    </source>
</evidence>
<dbReference type="EMBL" id="CP119317">
    <property type="protein sequence ID" value="WEK55937.1"/>
    <property type="molecule type" value="Genomic_DNA"/>
</dbReference>
<dbReference type="AlphaFoldDB" id="A0AA95F0B3"/>
<dbReference type="InterPro" id="IPR050763">
    <property type="entry name" value="ABC_transporter_ATP-binding"/>
</dbReference>
<keyword evidence="7" id="KW-1185">Reference proteome</keyword>
<keyword evidence="4 6" id="KW-0067">ATP-binding</keyword>
<evidence type="ECO:0000313" key="6">
    <source>
        <dbReference type="EMBL" id="WEK55937.1"/>
    </source>
</evidence>
<dbReference type="GO" id="GO:0005524">
    <property type="term" value="F:ATP binding"/>
    <property type="evidence" value="ECO:0007669"/>
    <property type="project" value="UniProtKB-KW"/>
</dbReference>
<dbReference type="Proteomes" id="UP001178662">
    <property type="component" value="Chromosome"/>
</dbReference>
<evidence type="ECO:0000256" key="3">
    <source>
        <dbReference type="ARBA" id="ARBA00022741"/>
    </source>
</evidence>
<dbReference type="PROSITE" id="PS50893">
    <property type="entry name" value="ABC_TRANSPORTER_2"/>
    <property type="match status" value="1"/>
</dbReference>
<reference evidence="6" key="1">
    <citation type="submission" date="2023-03" db="EMBL/GenBank/DDBJ databases">
        <title>Andean soil-derived lignocellulolytic bacterial consortium as a source of novel taxa and putative plastic-active enzymes.</title>
        <authorList>
            <person name="Diaz-Garcia L."/>
            <person name="Chuvochina M."/>
            <person name="Feuerriegel G."/>
            <person name="Bunk B."/>
            <person name="Sproer C."/>
            <person name="Streit W.R."/>
            <person name="Rodriguez L.M."/>
            <person name="Overmann J."/>
            <person name="Jimenez D.J."/>
        </authorList>
    </citation>
    <scope>NUCLEOTIDE SEQUENCE</scope>
    <source>
        <strain evidence="6">MAG 2441</strain>
    </source>
</reference>
<dbReference type="PANTHER" id="PTHR42711">
    <property type="entry name" value="ABC TRANSPORTER ATP-BINDING PROTEIN"/>
    <property type="match status" value="1"/>
</dbReference>
<dbReference type="InterPro" id="IPR003439">
    <property type="entry name" value="ABC_transporter-like_ATP-bd"/>
</dbReference>